<organism evidence="2 3">
    <name type="scientific">Basidiobolus ranarum</name>
    <dbReference type="NCBI Taxonomy" id="34480"/>
    <lineage>
        <taxon>Eukaryota</taxon>
        <taxon>Fungi</taxon>
        <taxon>Fungi incertae sedis</taxon>
        <taxon>Zoopagomycota</taxon>
        <taxon>Entomophthoromycotina</taxon>
        <taxon>Basidiobolomycetes</taxon>
        <taxon>Basidiobolales</taxon>
        <taxon>Basidiobolaceae</taxon>
        <taxon>Basidiobolus</taxon>
    </lineage>
</organism>
<name>A0ABR2WYY6_9FUNG</name>
<dbReference type="SUPFAM" id="SSF52047">
    <property type="entry name" value="RNI-like"/>
    <property type="match status" value="1"/>
</dbReference>
<dbReference type="Proteomes" id="UP001479436">
    <property type="component" value="Unassembled WGS sequence"/>
</dbReference>
<feature type="region of interest" description="Disordered" evidence="1">
    <location>
        <begin position="124"/>
        <end position="152"/>
    </location>
</feature>
<comment type="caution">
    <text evidence="2">The sequence shown here is derived from an EMBL/GenBank/DDBJ whole genome shotgun (WGS) entry which is preliminary data.</text>
</comment>
<evidence type="ECO:0000256" key="1">
    <source>
        <dbReference type="SAM" id="MobiDB-lite"/>
    </source>
</evidence>
<gene>
    <name evidence="2" type="ORF">K7432_004051</name>
</gene>
<dbReference type="EMBL" id="JASJQH010000133">
    <property type="protein sequence ID" value="KAK9766689.1"/>
    <property type="molecule type" value="Genomic_DNA"/>
</dbReference>
<evidence type="ECO:0000313" key="2">
    <source>
        <dbReference type="EMBL" id="KAK9766689.1"/>
    </source>
</evidence>
<evidence type="ECO:0000313" key="3">
    <source>
        <dbReference type="Proteomes" id="UP001479436"/>
    </source>
</evidence>
<sequence length="821" mass="94070">MPPSEFQECENDGERILIPTIVIEGTTCVLMSEVEYCVPGAYRLEHNKRPIQFVLAPNYEHSHPRRIKYQADSVLTIAKKPRTSISESESSDAQVNLNSYQEAIQNLNSKDKAEIIAKIHETLERSKRTRSQNEDTQDQSQRAGDQNEKTQQRRAFIEAKMSAILTKNCELHEFPIPRMFIILPVNRHPANRSAILTTEYRLYFLCECGEHTESKVITRNSKYTIHIAFHEGYAILKPKEFFTKYGLYMLYLLRALRFGLQVGDISIPAFSQRSRSNRTLKKMIDVTEKTLDAAIEFLSSELANASLRNNAEDAGVSNEENLRRQSILEEADLRHVDTFIRRNDKSKVLGNLYRITTEKGHVKWVCLSHYRIHYDEAAENQLRNIINVHGGNYDDHFGRVVVTLKSGVLVKNFSVAITQARKLQELDITLLYNWHSIDLKALDNAIRSTTIGSLTLDVSRRDLTGLNERANALRNVMSNTRLKIIQLRVDEWFVENGLSSIRNLSHVKILNFKQYSIEDYSIQDDRGRKWLESMSAVVKVCPSLERMIFQNIILTNNSAMSLTKLFDNFRRLVDHGCLLTNPRDILIDAGLSVMEEITDLALYRYSSMVDILERESRNGPMRLKKLELTCESEVLAKEVEKIALFLERLKLSYLELSVGDCNASQMLQKVDYSMLTAFNFTGTFTEAVWRILDGGLKDGSTVEELSLSSRDATHTDTDTLPRIISRLSLRSLHIHNCRGTSDEEWAIILHSMEIFRLECLDISFTQLGDESVNRLIDRLSEAQTLSHLVLYRTQTSEAASNNLRIAIKNIQRNIVYQSSLG</sequence>
<accession>A0ABR2WYY6</accession>
<keyword evidence="3" id="KW-1185">Reference proteome</keyword>
<proteinExistence type="predicted"/>
<reference evidence="2 3" key="1">
    <citation type="submission" date="2023-04" db="EMBL/GenBank/DDBJ databases">
        <title>Genome of Basidiobolus ranarum AG-B5.</title>
        <authorList>
            <person name="Stajich J.E."/>
            <person name="Carter-House D."/>
            <person name="Gryganskyi A."/>
        </authorList>
    </citation>
    <scope>NUCLEOTIDE SEQUENCE [LARGE SCALE GENOMIC DNA]</scope>
    <source>
        <strain evidence="2 3">AG-B5</strain>
    </source>
</reference>
<protein>
    <recommendedName>
        <fullName evidence="4">RNI-like protein</fullName>
    </recommendedName>
</protein>
<dbReference type="InterPro" id="IPR032675">
    <property type="entry name" value="LRR_dom_sf"/>
</dbReference>
<dbReference type="Gene3D" id="3.80.10.10">
    <property type="entry name" value="Ribonuclease Inhibitor"/>
    <property type="match status" value="1"/>
</dbReference>
<evidence type="ECO:0008006" key="4">
    <source>
        <dbReference type="Google" id="ProtNLM"/>
    </source>
</evidence>